<dbReference type="Proteomes" id="UP000694387">
    <property type="component" value="Chromosome 28"/>
</dbReference>
<keyword evidence="3" id="KW-1185">Reference proteome</keyword>
<sequence length="195" mass="21500">MIGLESSLLMFPINLLIVQIFRNTRPRVTKEPDTGKWHRGSSSLAPSPQPVEDGLLTPEAVTQARPQPRWCGDALAWAELGVGTWLGAWQPCAVDSVSCQDSPTACTHVCIGTHMNTSTHVCTSTQVCIGTHMNTSTHVCTSTHADINAYVYTHSHVFVQIHVCMCTPTLSHTHAHRDTHIQTHTYAHIRTTHTF</sequence>
<evidence type="ECO:0000313" key="2">
    <source>
        <dbReference type="Ensembl" id="ENSEASP00005050906.1"/>
    </source>
</evidence>
<evidence type="ECO:0000256" key="1">
    <source>
        <dbReference type="SAM" id="MobiDB-lite"/>
    </source>
</evidence>
<dbReference type="GeneTree" id="ENSGT00940000161577"/>
<reference evidence="2" key="2">
    <citation type="submission" date="2025-08" db="UniProtKB">
        <authorList>
            <consortium name="Ensembl"/>
        </authorList>
    </citation>
    <scope>IDENTIFICATION</scope>
</reference>
<organism evidence="2 3">
    <name type="scientific">Equus asinus</name>
    <name type="common">Donkey</name>
    <name type="synonym">Equus africanus asinus</name>
    <dbReference type="NCBI Taxonomy" id="9793"/>
    <lineage>
        <taxon>Eukaryota</taxon>
        <taxon>Metazoa</taxon>
        <taxon>Chordata</taxon>
        <taxon>Craniata</taxon>
        <taxon>Vertebrata</taxon>
        <taxon>Euteleostomi</taxon>
        <taxon>Mammalia</taxon>
        <taxon>Eutheria</taxon>
        <taxon>Laurasiatheria</taxon>
        <taxon>Perissodactyla</taxon>
        <taxon>Equidae</taxon>
        <taxon>Equus</taxon>
    </lineage>
</organism>
<accession>A0A9L0JC70</accession>
<name>A0A9L0JC70_EQUAS</name>
<reference evidence="2" key="3">
    <citation type="submission" date="2025-09" db="UniProtKB">
        <authorList>
            <consortium name="Ensembl"/>
        </authorList>
    </citation>
    <scope>IDENTIFICATION</scope>
</reference>
<feature type="region of interest" description="Disordered" evidence="1">
    <location>
        <begin position="28"/>
        <end position="54"/>
    </location>
</feature>
<proteinExistence type="predicted"/>
<dbReference type="AlphaFoldDB" id="A0A9L0JC70"/>
<dbReference type="Ensembl" id="ENSEAST00005064199.1">
    <property type="protein sequence ID" value="ENSEASP00005050906.1"/>
    <property type="gene ID" value="ENSEASG00005013610.2"/>
</dbReference>
<protein>
    <submittedName>
        <fullName evidence="2">Polycystin 1 like 2/pseudo</fullName>
    </submittedName>
</protein>
<reference evidence="2 3" key="1">
    <citation type="journal article" date="2020" name="Nat. Commun.">
        <title>Donkey genomes provide new insights into domestication and selection for coat color.</title>
        <authorList>
            <person name="Wang"/>
            <person name="C."/>
            <person name="Li"/>
            <person name="H."/>
            <person name="Guo"/>
            <person name="Y."/>
            <person name="Huang"/>
            <person name="J."/>
            <person name="Sun"/>
            <person name="Y."/>
            <person name="Min"/>
            <person name="J."/>
            <person name="Wang"/>
            <person name="J."/>
            <person name="Fang"/>
            <person name="X."/>
            <person name="Zhao"/>
            <person name="Z."/>
            <person name="Wang"/>
            <person name="S."/>
            <person name="Zhang"/>
            <person name="Y."/>
            <person name="Liu"/>
            <person name="Q."/>
            <person name="Jiang"/>
            <person name="Q."/>
            <person name="Wang"/>
            <person name="X."/>
            <person name="Guo"/>
            <person name="Y."/>
            <person name="Yang"/>
            <person name="C."/>
            <person name="Wang"/>
            <person name="Y."/>
            <person name="Tian"/>
            <person name="F."/>
            <person name="Zhuang"/>
            <person name="G."/>
            <person name="Fan"/>
            <person name="Y."/>
            <person name="Gao"/>
            <person name="Q."/>
            <person name="Li"/>
            <person name="Y."/>
            <person name="Ju"/>
            <person name="Z."/>
            <person name="Li"/>
            <person name="J."/>
            <person name="Li"/>
            <person name="R."/>
            <person name="Hou"/>
            <person name="M."/>
            <person name="Yang"/>
            <person name="G."/>
            <person name="Liu"/>
            <person name="G."/>
            <person name="Liu"/>
            <person name="W."/>
            <person name="Guo"/>
            <person name="J."/>
            <person name="Pan"/>
            <person name="S."/>
            <person name="Fan"/>
            <person name="G."/>
            <person name="Zhang"/>
            <person name="W."/>
            <person name="Zhang"/>
            <person name="R."/>
            <person name="Yu"/>
            <person name="J."/>
            <person name="Zhang"/>
            <person name="X."/>
            <person name="Yin"/>
            <person name="Q."/>
            <person name="Ji"/>
            <person name="C."/>
            <person name="Jin"/>
            <person name="Y."/>
            <person name="Yue"/>
            <person name="G."/>
            <person name="Liu"/>
            <person name="M."/>
            <person name="Xu"/>
            <person name="J."/>
            <person name="Liu"/>
            <person name="S."/>
            <person name="Jordana"/>
            <person name="J."/>
            <person name="Noce"/>
            <person name="A."/>
            <person name="Amills"/>
            <person name="M."/>
            <person name="Wu"/>
            <person name="D.D."/>
            <person name="Li"/>
            <person name="S."/>
            <person name="Zhou"/>
            <person name="X. and Zhong"/>
            <person name="J."/>
        </authorList>
    </citation>
    <scope>NUCLEOTIDE SEQUENCE [LARGE SCALE GENOMIC DNA]</scope>
</reference>
<gene>
    <name evidence="2" type="primary">PKD1L2</name>
</gene>
<dbReference type="PANTHER" id="PTHR45134:SF22">
    <property type="entry name" value="G-PROTEIN COUPLED RECEPTORS FAMILY 1 PROFILE DOMAIN-CONTAINING PROTEIN"/>
    <property type="match status" value="1"/>
</dbReference>
<evidence type="ECO:0000313" key="3">
    <source>
        <dbReference type="Proteomes" id="UP000694387"/>
    </source>
</evidence>
<dbReference type="PANTHER" id="PTHR45134">
    <property type="entry name" value="OS08G0543275 PROTEIN"/>
    <property type="match status" value="1"/>
</dbReference>